<dbReference type="GO" id="GO:0008168">
    <property type="term" value="F:methyltransferase activity"/>
    <property type="evidence" value="ECO:0007669"/>
    <property type="project" value="UniProtKB-KW"/>
</dbReference>
<keyword evidence="3" id="KW-1185">Reference proteome</keyword>
<dbReference type="GO" id="GO:0032259">
    <property type="term" value="P:methylation"/>
    <property type="evidence" value="ECO:0007669"/>
    <property type="project" value="UniProtKB-KW"/>
</dbReference>
<protein>
    <submittedName>
        <fullName evidence="2">Class I SAM-dependent methyltransferase</fullName>
        <ecNumber evidence="2">2.1.1.-</ecNumber>
    </submittedName>
</protein>
<feature type="domain" description="Methyltransferase type 11" evidence="1">
    <location>
        <begin position="52"/>
        <end position="150"/>
    </location>
</feature>
<dbReference type="SUPFAM" id="SSF53335">
    <property type="entry name" value="S-adenosyl-L-methionine-dependent methyltransferases"/>
    <property type="match status" value="1"/>
</dbReference>
<accession>A0ABV7A0A8</accession>
<dbReference type="CDD" id="cd02440">
    <property type="entry name" value="AdoMet_MTases"/>
    <property type="match status" value="1"/>
</dbReference>
<dbReference type="Gene3D" id="3.40.50.150">
    <property type="entry name" value="Vaccinia Virus protein VP39"/>
    <property type="match status" value="1"/>
</dbReference>
<evidence type="ECO:0000313" key="3">
    <source>
        <dbReference type="Proteomes" id="UP001595379"/>
    </source>
</evidence>
<evidence type="ECO:0000259" key="1">
    <source>
        <dbReference type="Pfam" id="PF08241"/>
    </source>
</evidence>
<dbReference type="EMBL" id="JBHRSV010000028">
    <property type="protein sequence ID" value="MFC2927092.1"/>
    <property type="molecule type" value="Genomic_DNA"/>
</dbReference>
<reference evidence="3" key="1">
    <citation type="journal article" date="2019" name="Int. J. Syst. Evol. Microbiol.">
        <title>The Global Catalogue of Microorganisms (GCM) 10K type strain sequencing project: providing services to taxonomists for standard genome sequencing and annotation.</title>
        <authorList>
            <consortium name="The Broad Institute Genomics Platform"/>
            <consortium name="The Broad Institute Genome Sequencing Center for Infectious Disease"/>
            <person name="Wu L."/>
            <person name="Ma J."/>
        </authorList>
    </citation>
    <scope>NUCLEOTIDE SEQUENCE [LARGE SCALE GENOMIC DNA]</scope>
    <source>
        <strain evidence="3">KCTC 52487</strain>
    </source>
</reference>
<dbReference type="EC" id="2.1.1.-" evidence="2"/>
<gene>
    <name evidence="2" type="ORF">ACFOOR_13330</name>
</gene>
<comment type="caution">
    <text evidence="2">The sequence shown here is derived from an EMBL/GenBank/DDBJ whole genome shotgun (WGS) entry which is preliminary data.</text>
</comment>
<sequence>MSGKSDSWGKGNLGLNRAAFIRHHPSELMMRALFAGRYSGVKLDIGPDTRVLDMGAMYLNNLVPFHDRGAQCFGVEVNDAMAAISREAAEIQGLTVDVRTGTNRSIPHEDGFFDIVLGLNVIHYEDDTKGLRAAFAEYARVVKPGGLAFIVSAGPGHYLREPSERLGPNRYLIRDGDFRTGQVMAYFDSLDDLSVLALGAFDSVIPGRSVEEHAEAQIEFYYAICFKAE</sequence>
<name>A0ABV7A0A8_9PROT</name>
<organism evidence="2 3">
    <name type="scientific">Hyphobacterium vulgare</name>
    <dbReference type="NCBI Taxonomy" id="1736751"/>
    <lineage>
        <taxon>Bacteria</taxon>
        <taxon>Pseudomonadati</taxon>
        <taxon>Pseudomonadota</taxon>
        <taxon>Alphaproteobacteria</taxon>
        <taxon>Maricaulales</taxon>
        <taxon>Maricaulaceae</taxon>
        <taxon>Hyphobacterium</taxon>
    </lineage>
</organism>
<keyword evidence="2" id="KW-0808">Transferase</keyword>
<evidence type="ECO:0000313" key="2">
    <source>
        <dbReference type="EMBL" id="MFC2927092.1"/>
    </source>
</evidence>
<proteinExistence type="predicted"/>
<dbReference type="Proteomes" id="UP001595379">
    <property type="component" value="Unassembled WGS sequence"/>
</dbReference>
<dbReference type="Pfam" id="PF08241">
    <property type="entry name" value="Methyltransf_11"/>
    <property type="match status" value="1"/>
</dbReference>
<dbReference type="InterPro" id="IPR013216">
    <property type="entry name" value="Methyltransf_11"/>
</dbReference>
<keyword evidence="2" id="KW-0489">Methyltransferase</keyword>
<dbReference type="InterPro" id="IPR029063">
    <property type="entry name" value="SAM-dependent_MTases_sf"/>
</dbReference>
<dbReference type="RefSeq" id="WP_343163082.1">
    <property type="nucleotide sequence ID" value="NZ_JBHRSV010000028.1"/>
</dbReference>